<keyword evidence="2" id="KW-1185">Reference proteome</keyword>
<protein>
    <submittedName>
        <fullName evidence="1">Uncharacterized protein</fullName>
    </submittedName>
</protein>
<sequence length="74" mass="7825">LPPVPSLLQLGAVKEEAGKGVLLCRVVQRGATERGKEELVSHGKANICCHVSSGVHLFLLAVCVGRPNALRERG</sequence>
<evidence type="ECO:0000313" key="2">
    <source>
        <dbReference type="Proteomes" id="UP001482620"/>
    </source>
</evidence>
<dbReference type="EMBL" id="JAHRIQ010070101">
    <property type="protein sequence ID" value="MEQ2243612.1"/>
    <property type="molecule type" value="Genomic_DNA"/>
</dbReference>
<organism evidence="1 2">
    <name type="scientific">Ilyodon furcidens</name>
    <name type="common">goldbreast splitfin</name>
    <dbReference type="NCBI Taxonomy" id="33524"/>
    <lineage>
        <taxon>Eukaryota</taxon>
        <taxon>Metazoa</taxon>
        <taxon>Chordata</taxon>
        <taxon>Craniata</taxon>
        <taxon>Vertebrata</taxon>
        <taxon>Euteleostomi</taxon>
        <taxon>Actinopterygii</taxon>
        <taxon>Neopterygii</taxon>
        <taxon>Teleostei</taxon>
        <taxon>Neoteleostei</taxon>
        <taxon>Acanthomorphata</taxon>
        <taxon>Ovalentaria</taxon>
        <taxon>Atherinomorphae</taxon>
        <taxon>Cyprinodontiformes</taxon>
        <taxon>Goodeidae</taxon>
        <taxon>Ilyodon</taxon>
    </lineage>
</organism>
<comment type="caution">
    <text evidence="1">The sequence shown here is derived from an EMBL/GenBank/DDBJ whole genome shotgun (WGS) entry which is preliminary data.</text>
</comment>
<gene>
    <name evidence="1" type="ORF">ILYODFUR_008654</name>
</gene>
<evidence type="ECO:0000313" key="1">
    <source>
        <dbReference type="EMBL" id="MEQ2243612.1"/>
    </source>
</evidence>
<feature type="non-terminal residue" evidence="1">
    <location>
        <position position="1"/>
    </location>
</feature>
<reference evidence="1 2" key="1">
    <citation type="submission" date="2021-06" db="EMBL/GenBank/DDBJ databases">
        <authorList>
            <person name="Palmer J.M."/>
        </authorList>
    </citation>
    <scope>NUCLEOTIDE SEQUENCE [LARGE SCALE GENOMIC DNA]</scope>
    <source>
        <strain evidence="2">if_2019</strain>
        <tissue evidence="1">Muscle</tissue>
    </source>
</reference>
<name>A0ABV0UGA2_9TELE</name>
<accession>A0ABV0UGA2</accession>
<proteinExistence type="predicted"/>
<dbReference type="Proteomes" id="UP001482620">
    <property type="component" value="Unassembled WGS sequence"/>
</dbReference>